<organism evidence="2 3">
    <name type="scientific">Brassica carinata</name>
    <name type="common">Ethiopian mustard</name>
    <name type="synonym">Abyssinian cabbage</name>
    <dbReference type="NCBI Taxonomy" id="52824"/>
    <lineage>
        <taxon>Eukaryota</taxon>
        <taxon>Viridiplantae</taxon>
        <taxon>Streptophyta</taxon>
        <taxon>Embryophyta</taxon>
        <taxon>Tracheophyta</taxon>
        <taxon>Spermatophyta</taxon>
        <taxon>Magnoliopsida</taxon>
        <taxon>eudicotyledons</taxon>
        <taxon>Gunneridae</taxon>
        <taxon>Pentapetalae</taxon>
        <taxon>rosids</taxon>
        <taxon>malvids</taxon>
        <taxon>Brassicales</taxon>
        <taxon>Brassicaceae</taxon>
        <taxon>Brassiceae</taxon>
        <taxon>Brassica</taxon>
    </lineage>
</organism>
<evidence type="ECO:0000313" key="3">
    <source>
        <dbReference type="Proteomes" id="UP000886595"/>
    </source>
</evidence>
<dbReference type="Gene3D" id="1.25.40.570">
    <property type="match status" value="1"/>
</dbReference>
<dbReference type="Proteomes" id="UP000886595">
    <property type="component" value="Unassembled WGS sequence"/>
</dbReference>
<accession>A0A8X7RUV9</accession>
<dbReference type="EMBL" id="JAAMPC010000009">
    <property type="protein sequence ID" value="KAG2294523.1"/>
    <property type="molecule type" value="Genomic_DNA"/>
</dbReference>
<proteinExistence type="predicted"/>
<reference evidence="2 3" key="1">
    <citation type="submission" date="2020-02" db="EMBL/GenBank/DDBJ databases">
        <authorList>
            <person name="Ma Q."/>
            <person name="Huang Y."/>
            <person name="Song X."/>
            <person name="Pei D."/>
        </authorList>
    </citation>
    <scope>NUCLEOTIDE SEQUENCE [LARGE SCALE GENOMIC DNA]</scope>
    <source>
        <strain evidence="2">Sxm20200214</strain>
        <tissue evidence="2">Leaf</tissue>
    </source>
</reference>
<dbReference type="InterPro" id="IPR050871">
    <property type="entry name" value="26S_Proteasome/COP9_Components"/>
</dbReference>
<sequence length="205" mass="24364">MHKYYKAFRKMVKIYCGLGEYEKMMDATRKMLKYIKGSYQGDSVYRFLQSLCTYGSLDLNMLQELCKITMEALEENKKQYLILKELHKYYQNVDETNDVAKTRDLRKVYVIEFQLYTETDDKRNQKSNLEHDTFINCCKEDMLEKMRTQAILNLLERYTTKIEISVISTKMGVKEDEGMELLRLLILNNGVHWLVDEVEGLLGER</sequence>
<evidence type="ECO:0000259" key="1">
    <source>
        <dbReference type="Pfam" id="PF01399"/>
    </source>
</evidence>
<dbReference type="OrthoDB" id="10328326at2759"/>
<dbReference type="InterPro" id="IPR000717">
    <property type="entry name" value="PCI_dom"/>
</dbReference>
<gene>
    <name evidence="2" type="ORF">Bca52824_041192</name>
</gene>
<keyword evidence="3" id="KW-1185">Reference proteome</keyword>
<feature type="domain" description="PCI" evidence="1">
    <location>
        <begin position="126"/>
        <end position="201"/>
    </location>
</feature>
<dbReference type="AlphaFoldDB" id="A0A8X7RUV9"/>
<dbReference type="PANTHER" id="PTHR10678">
    <property type="entry name" value="26S PROTEASOME NON-ATPASE REGULATORY SUBUNIT 11/COP9 SIGNALOSOME COMPLEX SUBUNIT 2"/>
    <property type="match status" value="1"/>
</dbReference>
<evidence type="ECO:0000313" key="2">
    <source>
        <dbReference type="EMBL" id="KAG2294523.1"/>
    </source>
</evidence>
<protein>
    <recommendedName>
        <fullName evidence="1">PCI domain-containing protein</fullName>
    </recommendedName>
</protein>
<comment type="caution">
    <text evidence="2">The sequence shown here is derived from an EMBL/GenBank/DDBJ whole genome shotgun (WGS) entry which is preliminary data.</text>
</comment>
<dbReference type="Pfam" id="PF01399">
    <property type="entry name" value="PCI"/>
    <property type="match status" value="1"/>
</dbReference>
<name>A0A8X7RUV9_BRACI</name>